<dbReference type="FunFam" id="4.10.280.10:FF:000009">
    <property type="entry name" value="Transcription factor HES-1"/>
    <property type="match status" value="1"/>
</dbReference>
<feature type="coiled-coil region" evidence="6">
    <location>
        <begin position="32"/>
        <end position="59"/>
    </location>
</feature>
<dbReference type="InterPro" id="IPR050370">
    <property type="entry name" value="HES_HEY"/>
</dbReference>
<feature type="domain" description="Orange" evidence="9">
    <location>
        <begin position="97"/>
        <end position="130"/>
    </location>
</feature>
<dbReference type="AlphaFoldDB" id="A0A7M7KZF0"/>
<feature type="region of interest" description="Disordered" evidence="7">
    <location>
        <begin position="130"/>
        <end position="159"/>
    </location>
</feature>
<organism evidence="10 11">
    <name type="scientific">Varroa destructor</name>
    <name type="common">Honeybee mite</name>
    <dbReference type="NCBI Taxonomy" id="109461"/>
    <lineage>
        <taxon>Eukaryota</taxon>
        <taxon>Metazoa</taxon>
        <taxon>Ecdysozoa</taxon>
        <taxon>Arthropoda</taxon>
        <taxon>Chelicerata</taxon>
        <taxon>Arachnida</taxon>
        <taxon>Acari</taxon>
        <taxon>Parasitiformes</taxon>
        <taxon>Mesostigmata</taxon>
        <taxon>Gamasina</taxon>
        <taxon>Dermanyssoidea</taxon>
        <taxon>Varroidae</taxon>
        <taxon>Varroa</taxon>
    </lineage>
</organism>
<dbReference type="PROSITE" id="PS50888">
    <property type="entry name" value="BHLH"/>
    <property type="match status" value="1"/>
</dbReference>
<dbReference type="GO" id="GO:0006355">
    <property type="term" value="P:regulation of DNA-templated transcription"/>
    <property type="evidence" value="ECO:0007669"/>
    <property type="project" value="InterPro"/>
</dbReference>
<proteinExistence type="predicted"/>
<dbReference type="InterPro" id="IPR011598">
    <property type="entry name" value="bHLH_dom"/>
</dbReference>
<evidence type="ECO:0000259" key="8">
    <source>
        <dbReference type="PROSITE" id="PS50888"/>
    </source>
</evidence>
<evidence type="ECO:0000256" key="2">
    <source>
        <dbReference type="ARBA" id="ARBA00023015"/>
    </source>
</evidence>
<evidence type="ECO:0000313" key="10">
    <source>
        <dbReference type="EnsemblMetazoa" id="XP_022667918"/>
    </source>
</evidence>
<dbReference type="InParanoid" id="A0A7M7KZF0"/>
<reference evidence="10" key="1">
    <citation type="submission" date="2021-01" db="UniProtKB">
        <authorList>
            <consortium name="EnsemblMetazoa"/>
        </authorList>
    </citation>
    <scope>IDENTIFICATION</scope>
</reference>
<evidence type="ECO:0000256" key="6">
    <source>
        <dbReference type="SAM" id="Coils"/>
    </source>
</evidence>
<dbReference type="SUPFAM" id="SSF158457">
    <property type="entry name" value="Orange domain-like"/>
    <property type="match status" value="1"/>
</dbReference>
<comment type="subcellular location">
    <subcellularLocation>
        <location evidence="1">Nucleus</location>
    </subcellularLocation>
</comment>
<dbReference type="InterPro" id="IPR003650">
    <property type="entry name" value="Orange_dom"/>
</dbReference>
<dbReference type="EnsemblMetazoa" id="XM_022812183">
    <property type="protein sequence ID" value="XP_022667918"/>
    <property type="gene ID" value="LOC111253162"/>
</dbReference>
<keyword evidence="5" id="KW-0539">Nucleus</keyword>
<dbReference type="PANTHER" id="PTHR10985">
    <property type="entry name" value="BASIC HELIX-LOOP-HELIX TRANSCRIPTION FACTOR, HES-RELATED"/>
    <property type="match status" value="1"/>
</dbReference>
<evidence type="ECO:0000256" key="7">
    <source>
        <dbReference type="SAM" id="MobiDB-lite"/>
    </source>
</evidence>
<sequence>MHSMPQQAPVSGERKLSELRRTTKPIMEKRRRARINNSLNELKNLILDYNKTKDSARHNNKLEKADILEMAVRHVQMLHRQMAAQRAAADPNVADKFRAGYLECASEVSRYLSRADGVEPSVRQCLANHLGQTSPAPASPAHVMPSPSSSPVSAATSPLQTAQPTVISAAAQKFFGNPNAPLVPTRLPSGQFALVLADGQNTAPHHLHQQQQQQQQQHHQLSAAESNRNTEISVNCNTTAVNVLGSSGILSPAASDRESVSPLPLLTSVSPVSPSPVKMELAIDESVWRPW</sequence>
<dbReference type="InterPro" id="IPR036638">
    <property type="entry name" value="HLH_DNA-bd_sf"/>
</dbReference>
<keyword evidence="11" id="KW-1185">Reference proteome</keyword>
<dbReference type="Gene3D" id="4.10.280.10">
    <property type="entry name" value="Helix-loop-helix DNA-binding domain"/>
    <property type="match status" value="1"/>
</dbReference>
<dbReference type="GeneID" id="111253162"/>
<keyword evidence="6" id="KW-0175">Coiled coil</keyword>
<dbReference type="FunCoup" id="A0A7M7KZF0">
    <property type="interactions" value="70"/>
</dbReference>
<protein>
    <submittedName>
        <fullName evidence="10">Uncharacterized protein</fullName>
    </submittedName>
</protein>
<dbReference type="OMA" id="FNECALE"/>
<dbReference type="GO" id="GO:1990837">
    <property type="term" value="F:sequence-specific double-stranded DNA binding"/>
    <property type="evidence" value="ECO:0007669"/>
    <property type="project" value="UniProtKB-ARBA"/>
</dbReference>
<dbReference type="SUPFAM" id="SSF47459">
    <property type="entry name" value="HLH, helix-loop-helix DNA-binding domain"/>
    <property type="match status" value="1"/>
</dbReference>
<evidence type="ECO:0000256" key="4">
    <source>
        <dbReference type="ARBA" id="ARBA00023163"/>
    </source>
</evidence>
<evidence type="ECO:0000256" key="5">
    <source>
        <dbReference type="ARBA" id="ARBA00023242"/>
    </source>
</evidence>
<dbReference type="PROSITE" id="PS51054">
    <property type="entry name" value="ORANGE"/>
    <property type="match status" value="1"/>
</dbReference>
<feature type="domain" description="BHLH" evidence="8">
    <location>
        <begin position="19"/>
        <end position="78"/>
    </location>
</feature>
<dbReference type="Pfam" id="PF00010">
    <property type="entry name" value="HLH"/>
    <property type="match status" value="1"/>
</dbReference>
<feature type="compositionally biased region" description="Low complexity" evidence="7">
    <location>
        <begin position="209"/>
        <end position="221"/>
    </location>
</feature>
<dbReference type="GO" id="GO:0046983">
    <property type="term" value="F:protein dimerization activity"/>
    <property type="evidence" value="ECO:0007669"/>
    <property type="project" value="InterPro"/>
</dbReference>
<feature type="compositionally biased region" description="Low complexity" evidence="7">
    <location>
        <begin position="134"/>
        <end position="158"/>
    </location>
</feature>
<feature type="region of interest" description="Disordered" evidence="7">
    <location>
        <begin position="1"/>
        <end position="24"/>
    </location>
</feature>
<dbReference type="SMART" id="SM00511">
    <property type="entry name" value="ORANGE"/>
    <property type="match status" value="1"/>
</dbReference>
<feature type="region of interest" description="Disordered" evidence="7">
    <location>
        <begin position="203"/>
        <end position="228"/>
    </location>
</feature>
<dbReference type="Proteomes" id="UP000594260">
    <property type="component" value="Unplaced"/>
</dbReference>
<evidence type="ECO:0000256" key="1">
    <source>
        <dbReference type="ARBA" id="ARBA00004123"/>
    </source>
</evidence>
<accession>A0A7M7KZF0</accession>
<name>A0A7M7KZF0_VARDE</name>
<dbReference type="OrthoDB" id="6085656at2759"/>
<keyword evidence="4" id="KW-0804">Transcription</keyword>
<evidence type="ECO:0000313" key="11">
    <source>
        <dbReference type="Proteomes" id="UP000594260"/>
    </source>
</evidence>
<keyword evidence="2" id="KW-0805">Transcription regulation</keyword>
<dbReference type="SMART" id="SM00353">
    <property type="entry name" value="HLH"/>
    <property type="match status" value="1"/>
</dbReference>
<evidence type="ECO:0000259" key="9">
    <source>
        <dbReference type="PROSITE" id="PS51054"/>
    </source>
</evidence>
<dbReference type="GO" id="GO:0005634">
    <property type="term" value="C:nucleus"/>
    <property type="evidence" value="ECO:0007669"/>
    <property type="project" value="UniProtKB-SubCell"/>
</dbReference>
<evidence type="ECO:0000256" key="3">
    <source>
        <dbReference type="ARBA" id="ARBA00023125"/>
    </source>
</evidence>
<dbReference type="RefSeq" id="XP_022667918.1">
    <property type="nucleotide sequence ID" value="XM_022812183.1"/>
</dbReference>
<dbReference type="Pfam" id="PF07527">
    <property type="entry name" value="Hairy_orange"/>
    <property type="match status" value="1"/>
</dbReference>
<dbReference type="Gene3D" id="6.10.250.980">
    <property type="match status" value="1"/>
</dbReference>
<keyword evidence="3" id="KW-0238">DNA-binding</keyword>
<feature type="compositionally biased region" description="Basic and acidic residues" evidence="7">
    <location>
        <begin position="12"/>
        <end position="21"/>
    </location>
</feature>
<dbReference type="KEGG" id="vde:111253162"/>